<dbReference type="AlphaFoldDB" id="A0AAJ7QAI2"/>
<accession>A0AAJ7QAI2</accession>
<feature type="compositionally biased region" description="Polar residues" evidence="3">
    <location>
        <begin position="104"/>
        <end position="117"/>
    </location>
</feature>
<feature type="region of interest" description="Disordered" evidence="3">
    <location>
        <begin position="238"/>
        <end position="279"/>
    </location>
</feature>
<name>A0AAJ7QAI2_LATCA</name>
<protein>
    <submittedName>
        <fullName evidence="5">Uncharacterized protein LOC108896460 isoform X1</fullName>
    </submittedName>
</protein>
<sequence>MKRKSMSKDKSKSSMVSVSTTSFKTNLSDSSKQTNVDLGQSQVFPTEVPALANDSNTFSAEKIELGIPAIFDQSKTQSEITLTNQSSSLSFPKQSEDSGLVKPSSVTPDSFRQTAQYSPDDKIIMSSESTPTPPGSASPQLDQLLSDLEEMKLKFRPETIDPPLPESSDESPEVDQIYKFEDLSPEDRTTEDSDTVRVSVFSVVQLADDTNHTTAGVTESAYFQTSIQDETEFVSVSPDLTKTSGTSVPSRLGRHTDSPVSHTESLSFPESPQRFCEEMEPSLRSSFRLDIFQTSKYGENAGETFSPVSSPKIAAKSHSDIPEKKLDNLCEGDNTSGILQSQEEGESITPSNDSMGVTSTQSSQDQLPHLWEITSVETIQTLDFPSQSLSDLTPETVTSARHFSFEELMSYTSLGNLERSSDEDRPRTSGQHSEESLTPVDHERFASQPTSVKPKAEVTSSTSDEEYSIPPGYAETSSTTSVYTHMPPGYAEDVHHDADSPTFEYSDPEPYFDCKQATSDFSETEPDEPESRTRSSGGQPQDHLSHSIVLENVNRGVLLSSGSEDYEDAPFVHEPLHDIYEESEELIQDSEASDEEFTLCEASQLPPVYGACDDTDKSLIREITAELGSMSESSDDEFLTTRIVRRRVVIQADEMPDLPSQSVTEEKYKDENGHIVVKRVTRKIIRKCVSADGMEHEEVSSEGAPQGSISVAEGDGYSKVVKRTVLKSEGDHAEVTFAEIGGSPASRQGTAEACKVSHIERTMVLEGERTMTHQGDPSLASDLPSAQDDFKQALGYISGFSRKELPHVVERETVKEDGTVVRRAHMRKGRTLRRTVVRGGGQRKQVLLEQVDSPRKGSKPHDLRQHLHQLFHRYYEDEEEDNDEDEEEEEE</sequence>
<feature type="compositionally biased region" description="Basic and acidic residues" evidence="3">
    <location>
        <begin position="419"/>
        <end position="445"/>
    </location>
</feature>
<feature type="compositionally biased region" description="Polar residues" evidence="3">
    <location>
        <begin position="74"/>
        <end position="93"/>
    </location>
</feature>
<dbReference type="PANTHER" id="PTHR24123">
    <property type="entry name" value="ANKYRIN REPEAT-CONTAINING"/>
    <property type="match status" value="1"/>
</dbReference>
<evidence type="ECO:0000256" key="1">
    <source>
        <dbReference type="ARBA" id="ARBA00022737"/>
    </source>
</evidence>
<evidence type="ECO:0000313" key="5">
    <source>
        <dbReference type="RefSeq" id="XP_018551121.1"/>
    </source>
</evidence>
<feature type="compositionally biased region" description="Basic and acidic residues" evidence="3">
    <location>
        <begin position="1"/>
        <end position="12"/>
    </location>
</feature>
<organism evidence="4 5">
    <name type="scientific">Lates calcarifer</name>
    <name type="common">Barramundi</name>
    <name type="synonym">Holocentrus calcarifer</name>
    <dbReference type="NCBI Taxonomy" id="8187"/>
    <lineage>
        <taxon>Eukaryota</taxon>
        <taxon>Metazoa</taxon>
        <taxon>Chordata</taxon>
        <taxon>Craniata</taxon>
        <taxon>Vertebrata</taxon>
        <taxon>Euteleostomi</taxon>
        <taxon>Actinopterygii</taxon>
        <taxon>Neopterygii</taxon>
        <taxon>Teleostei</taxon>
        <taxon>Neoteleostei</taxon>
        <taxon>Acanthomorphata</taxon>
        <taxon>Carangaria</taxon>
        <taxon>Carangaria incertae sedis</taxon>
        <taxon>Centropomidae</taxon>
        <taxon>Lates</taxon>
    </lineage>
</organism>
<feature type="region of interest" description="Disordered" evidence="3">
    <location>
        <begin position="1"/>
        <end position="36"/>
    </location>
</feature>
<feature type="region of interest" description="Disordered" evidence="3">
    <location>
        <begin position="74"/>
        <end position="143"/>
    </location>
</feature>
<dbReference type="KEGG" id="lcf:108896460"/>
<feature type="compositionally biased region" description="Polar residues" evidence="3">
    <location>
        <begin position="238"/>
        <end position="249"/>
    </location>
</feature>
<feature type="region of interest" description="Disordered" evidence="3">
    <location>
        <begin position="301"/>
        <end position="365"/>
    </location>
</feature>
<feature type="region of interest" description="Disordered" evidence="3">
    <location>
        <begin position="693"/>
        <end position="712"/>
    </location>
</feature>
<dbReference type="GeneID" id="108896460"/>
<reference evidence="5" key="1">
    <citation type="submission" date="2025-08" db="UniProtKB">
        <authorList>
            <consortium name="RefSeq"/>
        </authorList>
    </citation>
    <scope>IDENTIFICATION</scope>
    <source>
        <tissue evidence="5">Brain</tissue>
    </source>
</reference>
<dbReference type="RefSeq" id="XP_018551121.1">
    <property type="nucleotide sequence ID" value="XM_018695605.2"/>
</dbReference>
<keyword evidence="1" id="KW-0677">Repeat</keyword>
<feature type="region of interest" description="Disordered" evidence="3">
    <location>
        <begin position="839"/>
        <end position="864"/>
    </location>
</feature>
<evidence type="ECO:0000256" key="2">
    <source>
        <dbReference type="ARBA" id="ARBA00023043"/>
    </source>
</evidence>
<evidence type="ECO:0000256" key="3">
    <source>
        <dbReference type="SAM" id="MobiDB-lite"/>
    </source>
</evidence>
<dbReference type="Proteomes" id="UP000694890">
    <property type="component" value="Unplaced"/>
</dbReference>
<dbReference type="InterPro" id="IPR051165">
    <property type="entry name" value="Multifunctional_ANK_Repeat"/>
</dbReference>
<feature type="region of interest" description="Disordered" evidence="3">
    <location>
        <begin position="154"/>
        <end position="173"/>
    </location>
</feature>
<feature type="compositionally biased region" description="Polar residues" evidence="3">
    <location>
        <begin position="333"/>
        <end position="365"/>
    </location>
</feature>
<feature type="compositionally biased region" description="Basic and acidic residues" evidence="3">
    <location>
        <begin position="317"/>
        <end position="328"/>
    </location>
</feature>
<gene>
    <name evidence="5" type="primary">LOC108896460</name>
</gene>
<evidence type="ECO:0000313" key="4">
    <source>
        <dbReference type="Proteomes" id="UP000694890"/>
    </source>
</evidence>
<feature type="compositionally biased region" description="Polar residues" evidence="3">
    <location>
        <begin position="26"/>
        <end position="36"/>
    </location>
</feature>
<feature type="compositionally biased region" description="Low complexity" evidence="3">
    <location>
        <begin position="13"/>
        <end position="25"/>
    </location>
</feature>
<feature type="compositionally biased region" description="Polar residues" evidence="3">
    <location>
        <begin position="258"/>
        <end position="270"/>
    </location>
</feature>
<feature type="region of interest" description="Disordered" evidence="3">
    <location>
        <begin position="414"/>
        <end position="543"/>
    </location>
</feature>
<keyword evidence="2" id="KW-0040">ANK repeat</keyword>
<dbReference type="PANTHER" id="PTHR24123:SF141">
    <property type="entry name" value="ANKYRIN 2, ISOFORM U"/>
    <property type="match status" value="1"/>
</dbReference>
<proteinExistence type="predicted"/>
<feature type="compositionally biased region" description="Basic and acidic residues" evidence="3">
    <location>
        <begin position="852"/>
        <end position="864"/>
    </location>
</feature>